<evidence type="ECO:0000313" key="4">
    <source>
        <dbReference type="Proteomes" id="UP000467841"/>
    </source>
</evidence>
<dbReference type="EMBL" id="CACVBM020001307">
    <property type="protein sequence ID" value="CAA7044855.1"/>
    <property type="molecule type" value="Genomic_DNA"/>
</dbReference>
<feature type="domain" description="FKB95-like N-terminal Kelch" evidence="2">
    <location>
        <begin position="54"/>
        <end position="329"/>
    </location>
</feature>
<dbReference type="PANTHER" id="PTHR24414">
    <property type="entry name" value="F-BOX/KELCH-REPEAT PROTEIN SKIP4"/>
    <property type="match status" value="1"/>
</dbReference>
<dbReference type="Proteomes" id="UP000467841">
    <property type="component" value="Unassembled WGS sequence"/>
</dbReference>
<keyword evidence="4" id="KW-1185">Reference proteome</keyword>
<proteinExistence type="predicted"/>
<feature type="region of interest" description="Disordered" evidence="1">
    <location>
        <begin position="1"/>
        <end position="21"/>
    </location>
</feature>
<sequence length="348" mass="39313">MSTHSASNANEPPQQGNRQLSSLSSLPEEIVLSCLARVPRNCHLKHRWCLKNPKIEKTTTTTTTTNEYCLVPTMLPSHPLMTESLSVSVGSEIYFVGSSTQTPSTDLWILDTRSGKFVQGPSMKIPRSRVHTWLGVIDGKIYVIGVVDFAGPNEEIQVEIFDPESKIWKFAGHEKVRARQCYQQFIASLEQKIYMVYGGRTGVYNPRQGKSERLVHMVNEKLVGKETRERLREGLSSVCVVENILYAHFESGLMWFDTKLSLWRKLVSRDGKEELFLPNVHAMAEYEGKLVVFKYLFKSGGDASVEMFLFALDRVRETICGTIEWSGIVASVPYTILSDLLHCLVVSE</sequence>
<protein>
    <recommendedName>
        <fullName evidence="2">FKB95-like N-terminal Kelch domain-containing protein</fullName>
    </recommendedName>
</protein>
<dbReference type="AlphaFoldDB" id="A0A6D2JZT8"/>
<comment type="caution">
    <text evidence="3">The sequence shown here is derived from an EMBL/GenBank/DDBJ whole genome shotgun (WGS) entry which is preliminary data.</text>
</comment>
<dbReference type="OrthoDB" id="45365at2759"/>
<dbReference type="InterPro" id="IPR057499">
    <property type="entry name" value="Kelch_FKB95"/>
</dbReference>
<name>A0A6D2JZT8_9BRAS</name>
<dbReference type="Pfam" id="PF25210">
    <property type="entry name" value="Kelch_FKB95"/>
    <property type="match status" value="1"/>
</dbReference>
<evidence type="ECO:0000259" key="2">
    <source>
        <dbReference type="Pfam" id="PF25210"/>
    </source>
</evidence>
<evidence type="ECO:0000256" key="1">
    <source>
        <dbReference type="SAM" id="MobiDB-lite"/>
    </source>
</evidence>
<dbReference type="InterPro" id="IPR050354">
    <property type="entry name" value="F-box/kelch-repeat_ARATH"/>
</dbReference>
<organism evidence="3 4">
    <name type="scientific">Microthlaspi erraticum</name>
    <dbReference type="NCBI Taxonomy" id="1685480"/>
    <lineage>
        <taxon>Eukaryota</taxon>
        <taxon>Viridiplantae</taxon>
        <taxon>Streptophyta</taxon>
        <taxon>Embryophyta</taxon>
        <taxon>Tracheophyta</taxon>
        <taxon>Spermatophyta</taxon>
        <taxon>Magnoliopsida</taxon>
        <taxon>eudicotyledons</taxon>
        <taxon>Gunneridae</taxon>
        <taxon>Pentapetalae</taxon>
        <taxon>rosids</taxon>
        <taxon>malvids</taxon>
        <taxon>Brassicales</taxon>
        <taxon>Brassicaceae</taxon>
        <taxon>Coluteocarpeae</taxon>
        <taxon>Microthlaspi</taxon>
    </lineage>
</organism>
<evidence type="ECO:0000313" key="3">
    <source>
        <dbReference type="EMBL" id="CAA7044855.1"/>
    </source>
</evidence>
<gene>
    <name evidence="3" type="ORF">MERR_LOCUS32090</name>
</gene>
<dbReference type="Gene3D" id="2.120.10.80">
    <property type="entry name" value="Kelch-type beta propeller"/>
    <property type="match status" value="1"/>
</dbReference>
<reference evidence="3" key="1">
    <citation type="submission" date="2020-01" db="EMBL/GenBank/DDBJ databases">
        <authorList>
            <person name="Mishra B."/>
        </authorList>
    </citation>
    <scope>NUCLEOTIDE SEQUENCE [LARGE SCALE GENOMIC DNA]</scope>
</reference>
<dbReference type="SUPFAM" id="SSF117281">
    <property type="entry name" value="Kelch motif"/>
    <property type="match status" value="1"/>
</dbReference>
<dbReference type="PANTHER" id="PTHR24414:SF107">
    <property type="entry name" value="GENOME ASSEMBLY, CHROMOSOME: A04"/>
    <property type="match status" value="1"/>
</dbReference>
<dbReference type="InterPro" id="IPR015915">
    <property type="entry name" value="Kelch-typ_b-propeller"/>
</dbReference>
<accession>A0A6D2JZT8</accession>